<dbReference type="RefSeq" id="XP_007835350.1">
    <property type="nucleotide sequence ID" value="XM_007837159.1"/>
</dbReference>
<evidence type="ECO:0000259" key="2">
    <source>
        <dbReference type="Pfam" id="PF20434"/>
    </source>
</evidence>
<dbReference type="GeneID" id="19273591"/>
<evidence type="ECO:0000256" key="1">
    <source>
        <dbReference type="ARBA" id="ARBA00022801"/>
    </source>
</evidence>
<keyword evidence="4" id="KW-1185">Reference proteome</keyword>
<dbReference type="KEGG" id="pfy:PFICI_08578"/>
<feature type="domain" description="BD-FAE-like" evidence="2">
    <location>
        <begin position="54"/>
        <end position="161"/>
    </location>
</feature>
<evidence type="ECO:0000313" key="3">
    <source>
        <dbReference type="EMBL" id="ETS78725.1"/>
    </source>
</evidence>
<dbReference type="Gene3D" id="3.40.50.1820">
    <property type="entry name" value="alpha/beta hydrolase"/>
    <property type="match status" value="1"/>
</dbReference>
<sequence>MDAVFAEIRKQTPTFNLGDEDRWRQLYEPLYLPFPSDIRVRKDEVYGPAERNRLDVYLPREDGKDKTVVVYVHGGGFFSGDKAWSEKCYANIGYFFADKGIVTVVVNHQLVPHVQYPGGANDMQLARQWVFDNVSKPQFGSGSVDKVFLFGHSSGGAHVAMNLYAAGDPERVPSQPLFPPVAGVMYLDVPFWYDMRKPVRNKTISSYYGSDSEDIWGPISALGLFQRLPADSPLLDSTILPVYLGSVEWEVPETADATTMFFNAYRARSKPTGSLPIFEVVKGHNHLR</sequence>
<dbReference type="AlphaFoldDB" id="W3WY25"/>
<dbReference type="SUPFAM" id="SSF53474">
    <property type="entry name" value="alpha/beta-Hydrolases"/>
    <property type="match status" value="1"/>
</dbReference>
<dbReference type="PANTHER" id="PTHR48081:SF33">
    <property type="entry name" value="KYNURENINE FORMAMIDASE"/>
    <property type="match status" value="1"/>
</dbReference>
<dbReference type="GO" id="GO:0016787">
    <property type="term" value="F:hydrolase activity"/>
    <property type="evidence" value="ECO:0007669"/>
    <property type="project" value="UniProtKB-KW"/>
</dbReference>
<dbReference type="STRING" id="1229662.W3WY25"/>
<dbReference type="PANTHER" id="PTHR48081">
    <property type="entry name" value="AB HYDROLASE SUPERFAMILY PROTEIN C4A8.06C"/>
    <property type="match status" value="1"/>
</dbReference>
<dbReference type="HOGENOM" id="CLU_012494_8_0_1"/>
<protein>
    <recommendedName>
        <fullName evidence="2">BD-FAE-like domain-containing protein</fullName>
    </recommendedName>
</protein>
<dbReference type="Proteomes" id="UP000030651">
    <property type="component" value="Unassembled WGS sequence"/>
</dbReference>
<dbReference type="OMA" id="AHIAMNL"/>
<keyword evidence="1" id="KW-0378">Hydrolase</keyword>
<dbReference type="EMBL" id="KI912114">
    <property type="protein sequence ID" value="ETS78725.1"/>
    <property type="molecule type" value="Genomic_DNA"/>
</dbReference>
<proteinExistence type="predicted"/>
<evidence type="ECO:0000313" key="4">
    <source>
        <dbReference type="Proteomes" id="UP000030651"/>
    </source>
</evidence>
<dbReference type="InterPro" id="IPR050300">
    <property type="entry name" value="GDXG_lipolytic_enzyme"/>
</dbReference>
<name>W3WY25_PESFW</name>
<organism evidence="3 4">
    <name type="scientific">Pestalotiopsis fici (strain W106-1 / CGMCC3.15140)</name>
    <dbReference type="NCBI Taxonomy" id="1229662"/>
    <lineage>
        <taxon>Eukaryota</taxon>
        <taxon>Fungi</taxon>
        <taxon>Dikarya</taxon>
        <taxon>Ascomycota</taxon>
        <taxon>Pezizomycotina</taxon>
        <taxon>Sordariomycetes</taxon>
        <taxon>Xylariomycetidae</taxon>
        <taxon>Amphisphaeriales</taxon>
        <taxon>Sporocadaceae</taxon>
        <taxon>Pestalotiopsis</taxon>
    </lineage>
</organism>
<dbReference type="InterPro" id="IPR029058">
    <property type="entry name" value="AB_hydrolase_fold"/>
</dbReference>
<dbReference type="InterPro" id="IPR049492">
    <property type="entry name" value="BD-FAE-like_dom"/>
</dbReference>
<dbReference type="Pfam" id="PF20434">
    <property type="entry name" value="BD-FAE"/>
    <property type="match status" value="1"/>
</dbReference>
<gene>
    <name evidence="3" type="ORF">PFICI_08578</name>
</gene>
<accession>W3WY25</accession>
<dbReference type="eggNOG" id="KOG1516">
    <property type="taxonomic scope" value="Eukaryota"/>
</dbReference>
<dbReference type="OrthoDB" id="433474at2759"/>
<dbReference type="InParanoid" id="W3WY25"/>
<reference evidence="4" key="1">
    <citation type="journal article" date="2015" name="BMC Genomics">
        <title>Genomic and transcriptomic analysis of the endophytic fungus Pestalotiopsis fici reveals its lifestyle and high potential for synthesis of natural products.</title>
        <authorList>
            <person name="Wang X."/>
            <person name="Zhang X."/>
            <person name="Liu L."/>
            <person name="Xiang M."/>
            <person name="Wang W."/>
            <person name="Sun X."/>
            <person name="Che Y."/>
            <person name="Guo L."/>
            <person name="Liu G."/>
            <person name="Guo L."/>
            <person name="Wang C."/>
            <person name="Yin W.B."/>
            <person name="Stadler M."/>
            <person name="Zhang X."/>
            <person name="Liu X."/>
        </authorList>
    </citation>
    <scope>NUCLEOTIDE SEQUENCE [LARGE SCALE GENOMIC DNA]</scope>
    <source>
        <strain evidence="4">W106-1 / CGMCC3.15140</strain>
    </source>
</reference>